<dbReference type="Proteomes" id="UP000037594">
    <property type="component" value="Unassembled WGS sequence"/>
</dbReference>
<evidence type="ECO:0000313" key="2">
    <source>
        <dbReference type="EMBL" id="KMV15928.1"/>
    </source>
</evidence>
<evidence type="ECO:0000313" key="3">
    <source>
        <dbReference type="Proteomes" id="UP000037594"/>
    </source>
</evidence>
<accession>A0A0J8U2Z6</accession>
<name>A0A0J8U2Z6_9MYCO</name>
<gene>
    <name evidence="2" type="ORF">ACT17_22795</name>
</gene>
<evidence type="ECO:0000256" key="1">
    <source>
        <dbReference type="SAM" id="MobiDB-lite"/>
    </source>
</evidence>
<dbReference type="PATRIC" id="fig|451644.5.peg.4707"/>
<proteinExistence type="predicted"/>
<reference evidence="2 3" key="1">
    <citation type="submission" date="2015-06" db="EMBL/GenBank/DDBJ databases">
        <title>Genome sequence of Mycobacterium conceptionense strain MLE.</title>
        <authorList>
            <person name="Greninger A.L."/>
            <person name="Cunningham G."/>
            <person name="Chiu C.Y."/>
            <person name="Miller S."/>
        </authorList>
    </citation>
    <scope>NUCLEOTIDE SEQUENCE [LARGE SCALE GENOMIC DNA]</scope>
    <source>
        <strain evidence="2 3">MLE</strain>
    </source>
</reference>
<comment type="caution">
    <text evidence="2">The sequence shown here is derived from an EMBL/GenBank/DDBJ whole genome shotgun (WGS) entry which is preliminary data.</text>
</comment>
<organism evidence="2 3">
    <name type="scientific">Mycolicibacterium conceptionense</name>
    <dbReference type="NCBI Taxonomy" id="451644"/>
    <lineage>
        <taxon>Bacteria</taxon>
        <taxon>Bacillati</taxon>
        <taxon>Actinomycetota</taxon>
        <taxon>Actinomycetes</taxon>
        <taxon>Mycobacteriales</taxon>
        <taxon>Mycobacteriaceae</taxon>
        <taxon>Mycolicibacterium</taxon>
    </lineage>
</organism>
<dbReference type="EMBL" id="LFOD01000025">
    <property type="protein sequence ID" value="KMV15928.1"/>
    <property type="molecule type" value="Genomic_DNA"/>
</dbReference>
<feature type="compositionally biased region" description="Polar residues" evidence="1">
    <location>
        <begin position="166"/>
        <end position="177"/>
    </location>
</feature>
<feature type="region of interest" description="Disordered" evidence="1">
    <location>
        <begin position="164"/>
        <end position="194"/>
    </location>
</feature>
<dbReference type="AlphaFoldDB" id="A0A0J8U2Z6"/>
<sequence length="194" mass="21505">MPRKGKGILLDARELADQHGWVDEALAAVHAARDAGWTLQEIGDVLGYSREFIRLLYMKDADSAAVITDFPRKPDRPKQVPRIPQHVLARSLISPEEISELSALQKIAARRRSNGDPEAVAAAEELWSRVHHLSTLGVSIYWLSKEMGLSNQALRFGLARYGYRTPSPSQQHRTGQAASGAAPRTPNFTSKESR</sequence>
<protein>
    <submittedName>
        <fullName evidence="2">Uncharacterized protein</fullName>
    </submittedName>
</protein>